<accession>A0ABU5MX16</accession>
<evidence type="ECO:0000256" key="1">
    <source>
        <dbReference type="ARBA" id="ARBA00003330"/>
    </source>
</evidence>
<evidence type="ECO:0000256" key="7">
    <source>
        <dbReference type="ARBA" id="ARBA00023157"/>
    </source>
</evidence>
<keyword evidence="5" id="KW-0049">Antioxidant</keyword>
<feature type="domain" description="Thioredoxin" evidence="13">
    <location>
        <begin position="3"/>
        <end position="155"/>
    </location>
</feature>
<comment type="caution">
    <text evidence="14">The sequence shown here is derived from an EMBL/GenBank/DDBJ whole genome shotgun (WGS) entry which is preliminary data.</text>
</comment>
<sequence>MNSLEGKKAPAFTLEGSDGNKHSLEDYLGKRVVIYFYPRDNTPGCTKESCGFRDLNQEIGDLNTVVLGVSKDSLASHDKFIEKFDLPFTLLSDPESEMMEKYGAWGEKVLYGKKSIGCIRSTVIVDEKGKIVKHWKKVTKAEAHPAKVLEFLQSL</sequence>
<dbReference type="CDD" id="cd03017">
    <property type="entry name" value="PRX_BCP"/>
    <property type="match status" value="1"/>
</dbReference>
<dbReference type="InterPro" id="IPR013766">
    <property type="entry name" value="Thioredoxin_domain"/>
</dbReference>
<proteinExistence type="inferred from homology"/>
<dbReference type="InterPro" id="IPR050924">
    <property type="entry name" value="Peroxiredoxin_BCP/PrxQ"/>
</dbReference>
<dbReference type="InterPro" id="IPR036249">
    <property type="entry name" value="Thioredoxin-like_sf"/>
</dbReference>
<evidence type="ECO:0000313" key="14">
    <source>
        <dbReference type="EMBL" id="MDZ8118697.1"/>
    </source>
</evidence>
<evidence type="ECO:0000256" key="9">
    <source>
        <dbReference type="ARBA" id="ARBA00032824"/>
    </source>
</evidence>
<evidence type="ECO:0000256" key="6">
    <source>
        <dbReference type="ARBA" id="ARBA00023002"/>
    </source>
</evidence>
<dbReference type="PANTHER" id="PTHR42801">
    <property type="entry name" value="THIOREDOXIN-DEPENDENT PEROXIDE REDUCTASE"/>
    <property type="match status" value="1"/>
</dbReference>
<evidence type="ECO:0000256" key="5">
    <source>
        <dbReference type="ARBA" id="ARBA00022862"/>
    </source>
</evidence>
<evidence type="ECO:0000256" key="3">
    <source>
        <dbReference type="ARBA" id="ARBA00013017"/>
    </source>
</evidence>
<comment type="function">
    <text evidence="1">Thiol-specific peroxidase that catalyzes the reduction of hydrogen peroxide and organic hydroperoxides to water and alcohols, respectively. Plays a role in cell protection against oxidative stress by detoxifying peroxides and as sensor of hydrogen peroxide-mediated signaling events.</text>
</comment>
<keyword evidence="7" id="KW-1015">Disulfide bond</keyword>
<dbReference type="GO" id="GO:0140824">
    <property type="term" value="F:thioredoxin-dependent peroxiredoxin activity"/>
    <property type="evidence" value="ECO:0007669"/>
    <property type="project" value="UniProtKB-EC"/>
</dbReference>
<evidence type="ECO:0000256" key="8">
    <source>
        <dbReference type="ARBA" id="ARBA00023284"/>
    </source>
</evidence>
<organism evidence="14 15">
    <name type="scientific">Pontiella agarivorans</name>
    <dbReference type="NCBI Taxonomy" id="3038953"/>
    <lineage>
        <taxon>Bacteria</taxon>
        <taxon>Pseudomonadati</taxon>
        <taxon>Kiritimatiellota</taxon>
        <taxon>Kiritimatiellia</taxon>
        <taxon>Kiritimatiellales</taxon>
        <taxon>Pontiellaceae</taxon>
        <taxon>Pontiella</taxon>
    </lineage>
</organism>
<keyword evidence="8" id="KW-0676">Redox-active center</keyword>
<dbReference type="PIRSF" id="PIRSF000239">
    <property type="entry name" value="AHPC"/>
    <property type="match status" value="1"/>
</dbReference>
<dbReference type="PANTHER" id="PTHR42801:SF4">
    <property type="entry name" value="AHPC_TSA FAMILY PROTEIN"/>
    <property type="match status" value="1"/>
</dbReference>
<evidence type="ECO:0000259" key="13">
    <source>
        <dbReference type="PROSITE" id="PS51352"/>
    </source>
</evidence>
<evidence type="ECO:0000313" key="15">
    <source>
        <dbReference type="Proteomes" id="UP001290861"/>
    </source>
</evidence>
<evidence type="ECO:0000256" key="4">
    <source>
        <dbReference type="ARBA" id="ARBA00022559"/>
    </source>
</evidence>
<protein>
    <recommendedName>
        <fullName evidence="3">thioredoxin-dependent peroxiredoxin</fullName>
        <ecNumber evidence="3">1.11.1.24</ecNumber>
    </recommendedName>
    <alternativeName>
        <fullName evidence="9">Thioredoxin peroxidase</fullName>
    </alternativeName>
    <alternativeName>
        <fullName evidence="11">Thioredoxin-dependent peroxiredoxin Bcp</fullName>
    </alternativeName>
</protein>
<comment type="subunit">
    <text evidence="2">Monomer.</text>
</comment>
<evidence type="ECO:0000256" key="10">
    <source>
        <dbReference type="ARBA" id="ARBA00038489"/>
    </source>
</evidence>
<dbReference type="InterPro" id="IPR000866">
    <property type="entry name" value="AhpC/TSA"/>
</dbReference>
<evidence type="ECO:0000256" key="12">
    <source>
        <dbReference type="ARBA" id="ARBA00049091"/>
    </source>
</evidence>
<dbReference type="InterPro" id="IPR024706">
    <property type="entry name" value="Peroxiredoxin_AhpC-typ"/>
</dbReference>
<evidence type="ECO:0000256" key="11">
    <source>
        <dbReference type="ARBA" id="ARBA00042639"/>
    </source>
</evidence>
<name>A0ABU5MX16_9BACT</name>
<dbReference type="Gene3D" id="3.40.30.10">
    <property type="entry name" value="Glutaredoxin"/>
    <property type="match status" value="1"/>
</dbReference>
<comment type="catalytic activity">
    <reaction evidence="12">
        <text>a hydroperoxide + [thioredoxin]-dithiol = an alcohol + [thioredoxin]-disulfide + H2O</text>
        <dbReference type="Rhea" id="RHEA:62620"/>
        <dbReference type="Rhea" id="RHEA-COMP:10698"/>
        <dbReference type="Rhea" id="RHEA-COMP:10700"/>
        <dbReference type="ChEBI" id="CHEBI:15377"/>
        <dbReference type="ChEBI" id="CHEBI:29950"/>
        <dbReference type="ChEBI" id="CHEBI:30879"/>
        <dbReference type="ChEBI" id="CHEBI:35924"/>
        <dbReference type="ChEBI" id="CHEBI:50058"/>
        <dbReference type="EC" id="1.11.1.24"/>
    </reaction>
</comment>
<dbReference type="Pfam" id="PF00578">
    <property type="entry name" value="AhpC-TSA"/>
    <property type="match status" value="1"/>
</dbReference>
<dbReference type="SUPFAM" id="SSF52833">
    <property type="entry name" value="Thioredoxin-like"/>
    <property type="match status" value="1"/>
</dbReference>
<dbReference type="EC" id="1.11.1.24" evidence="3"/>
<reference evidence="14 15" key="1">
    <citation type="journal article" date="2024" name="Appl. Environ. Microbiol.">
        <title>Pontiella agarivorans sp. nov., a novel marine anaerobic bacterium capable of degrading macroalgal polysaccharides and fixing nitrogen.</title>
        <authorList>
            <person name="Liu N."/>
            <person name="Kivenson V."/>
            <person name="Peng X."/>
            <person name="Cui Z."/>
            <person name="Lankiewicz T.S."/>
            <person name="Gosselin K.M."/>
            <person name="English C.J."/>
            <person name="Blair E.M."/>
            <person name="O'Malley M.A."/>
            <person name="Valentine D.L."/>
        </authorList>
    </citation>
    <scope>NUCLEOTIDE SEQUENCE [LARGE SCALE GENOMIC DNA]</scope>
    <source>
        <strain evidence="14 15">NLcol2</strain>
    </source>
</reference>
<keyword evidence="15" id="KW-1185">Reference proteome</keyword>
<dbReference type="EMBL" id="JARVCO010000010">
    <property type="protein sequence ID" value="MDZ8118697.1"/>
    <property type="molecule type" value="Genomic_DNA"/>
</dbReference>
<keyword evidence="4 14" id="KW-0575">Peroxidase</keyword>
<evidence type="ECO:0000256" key="2">
    <source>
        <dbReference type="ARBA" id="ARBA00011245"/>
    </source>
</evidence>
<dbReference type="PROSITE" id="PS51352">
    <property type="entry name" value="THIOREDOXIN_2"/>
    <property type="match status" value="1"/>
</dbReference>
<dbReference type="RefSeq" id="WP_322608495.1">
    <property type="nucleotide sequence ID" value="NZ_JARVCO010000010.1"/>
</dbReference>
<dbReference type="Proteomes" id="UP001290861">
    <property type="component" value="Unassembled WGS sequence"/>
</dbReference>
<keyword evidence="6 14" id="KW-0560">Oxidoreductase</keyword>
<gene>
    <name evidence="14" type="ORF">P9H32_08650</name>
</gene>
<comment type="similarity">
    <text evidence="10">Belongs to the peroxiredoxin family. BCP/PrxQ subfamily.</text>
</comment>